<dbReference type="InterPro" id="IPR028344">
    <property type="entry name" value="ParE1/4"/>
</dbReference>
<evidence type="ECO:0000256" key="1">
    <source>
        <dbReference type="ARBA" id="ARBA00006226"/>
    </source>
</evidence>
<dbReference type="PIRSF" id="PIRSF029218">
    <property type="entry name" value="ParE"/>
    <property type="match status" value="1"/>
</dbReference>
<keyword evidence="5" id="KW-1185">Reference proteome</keyword>
<dbReference type="RefSeq" id="WP_039338748.1">
    <property type="nucleotide sequence ID" value="NZ_JRVC01000049.1"/>
</dbReference>
<sequence length="100" mass="11506">MPRFRLTRAAAEDLTAIFLQGIEQFGLPQADTYHEGLSAIFEFLADYPQAARLREEISPPVRVHPYKAHLVIYDVGDEDKVIILRVRHGREDWISSNYHG</sequence>
<evidence type="ECO:0000256" key="3">
    <source>
        <dbReference type="PIRNR" id="PIRNR029218"/>
    </source>
</evidence>
<organism evidence="4 5">
    <name type="scientific">Novosphingobium subterraneum</name>
    <dbReference type="NCBI Taxonomy" id="48936"/>
    <lineage>
        <taxon>Bacteria</taxon>
        <taxon>Pseudomonadati</taxon>
        <taxon>Pseudomonadota</taxon>
        <taxon>Alphaproteobacteria</taxon>
        <taxon>Sphingomonadales</taxon>
        <taxon>Sphingomonadaceae</taxon>
        <taxon>Novosphingobium</taxon>
    </lineage>
</organism>
<evidence type="ECO:0000313" key="4">
    <source>
        <dbReference type="EMBL" id="KHS41551.1"/>
    </source>
</evidence>
<dbReference type="AlphaFoldDB" id="A0A0B8ZTF2"/>
<name>A0A0B8ZTF2_9SPHN</name>
<dbReference type="InterPro" id="IPR007712">
    <property type="entry name" value="RelE/ParE_toxin"/>
</dbReference>
<dbReference type="InterPro" id="IPR051803">
    <property type="entry name" value="TA_system_RelE-like_toxin"/>
</dbReference>
<proteinExistence type="inferred from homology"/>
<keyword evidence="2" id="KW-1277">Toxin-antitoxin system</keyword>
<dbReference type="PANTHER" id="PTHR33755">
    <property type="entry name" value="TOXIN PARE1-RELATED"/>
    <property type="match status" value="1"/>
</dbReference>
<dbReference type="EMBL" id="JRVC01000049">
    <property type="protein sequence ID" value="KHS41551.1"/>
    <property type="molecule type" value="Genomic_DNA"/>
</dbReference>
<evidence type="ECO:0000256" key="2">
    <source>
        <dbReference type="ARBA" id="ARBA00022649"/>
    </source>
</evidence>
<gene>
    <name evidence="4" type="ORF">NJ75_04694</name>
</gene>
<dbReference type="InterPro" id="IPR035093">
    <property type="entry name" value="RelE/ParE_toxin_dom_sf"/>
</dbReference>
<dbReference type="PATRIC" id="fig|48936.3.peg.4719"/>
<evidence type="ECO:0000313" key="5">
    <source>
        <dbReference type="Proteomes" id="UP000031338"/>
    </source>
</evidence>
<accession>A0A0B8ZTF2</accession>
<dbReference type="Pfam" id="PF05016">
    <property type="entry name" value="ParE_toxin"/>
    <property type="match status" value="1"/>
</dbReference>
<comment type="caution">
    <text evidence="4">The sequence shown here is derived from an EMBL/GenBank/DDBJ whole genome shotgun (WGS) entry which is preliminary data.</text>
</comment>
<dbReference type="Gene3D" id="3.30.2310.20">
    <property type="entry name" value="RelE-like"/>
    <property type="match status" value="1"/>
</dbReference>
<dbReference type="STRING" id="48936.NJ75_04694"/>
<dbReference type="PANTHER" id="PTHR33755:SF9">
    <property type="entry name" value="TOXIN PARE1"/>
    <property type="match status" value="1"/>
</dbReference>
<dbReference type="Proteomes" id="UP000031338">
    <property type="component" value="Unassembled WGS sequence"/>
</dbReference>
<protein>
    <recommendedName>
        <fullName evidence="3">Toxin</fullName>
    </recommendedName>
</protein>
<comment type="similarity">
    <text evidence="1 3">Belongs to the RelE toxin family.</text>
</comment>
<reference evidence="4 5" key="1">
    <citation type="submission" date="2014-10" db="EMBL/GenBank/DDBJ databases">
        <title>Draft genome sequence of Novosphingobium subterraneum DSM 12447.</title>
        <authorList>
            <person name="Gan H.M."/>
            <person name="Gan H.Y."/>
            <person name="Savka M.A."/>
        </authorList>
    </citation>
    <scope>NUCLEOTIDE SEQUENCE [LARGE SCALE GENOMIC DNA]</scope>
    <source>
        <strain evidence="4 5">DSM 12447</strain>
    </source>
</reference>